<protein>
    <submittedName>
        <fullName evidence="8">RND transporter</fullName>
    </submittedName>
</protein>
<dbReference type="Pfam" id="PF25876">
    <property type="entry name" value="HH_MFP_RND"/>
    <property type="match status" value="1"/>
</dbReference>
<keyword evidence="3" id="KW-0732">Signal</keyword>
<dbReference type="InterPro" id="IPR058625">
    <property type="entry name" value="MdtA-like_BSH"/>
</dbReference>
<dbReference type="Pfam" id="PF25967">
    <property type="entry name" value="RND-MFP_C"/>
    <property type="match status" value="1"/>
</dbReference>
<dbReference type="Gene3D" id="2.40.420.20">
    <property type="match status" value="1"/>
</dbReference>
<dbReference type="NCBIfam" id="TIGR01730">
    <property type="entry name" value="RND_mfp"/>
    <property type="match status" value="1"/>
</dbReference>
<reference evidence="8 9" key="1">
    <citation type="submission" date="2019-07" db="EMBL/GenBank/DDBJ databases">
        <title>Whole genome shotgun sequence of Segetibacter aerophilus NBRC 106135.</title>
        <authorList>
            <person name="Hosoyama A."/>
            <person name="Uohara A."/>
            <person name="Ohji S."/>
            <person name="Ichikawa N."/>
        </authorList>
    </citation>
    <scope>NUCLEOTIDE SEQUENCE [LARGE SCALE GENOMIC DNA]</scope>
    <source>
        <strain evidence="8 9">NBRC 106135</strain>
    </source>
</reference>
<dbReference type="GO" id="GO:0022857">
    <property type="term" value="F:transmembrane transporter activity"/>
    <property type="evidence" value="ECO:0007669"/>
    <property type="project" value="InterPro"/>
</dbReference>
<dbReference type="Gene3D" id="2.40.50.100">
    <property type="match status" value="1"/>
</dbReference>
<sequence length="383" mass="41107">MKTIITLTALILLFGCSQPQTAAPVAEAPSAEVITVATASAITEKDYTASIQGKVDVEIRPQVEGFLEKVLVDEGQYVAAGQPLFKINSQTYNAQYSNASASLQAAQAAITNAQLEIDKLTPLVENKVVSDYQLKVAQAARKIAVANAAQARAVVASAKINVGYTLVKAPVSGYIGRLPKKRGSLVSPTDPEPLTQLSDVHEVYAYFSLGESDFINFKSQYSGNSLNDKLKRLPPVSLVLADNSIYPQKGRIDMVDGSFDKNTGAITLRAVFPNTQSLLRSGNTGRIRLQQQHSDALLVPQTATMEVQDKVFVYAVGDSNRVSKQALNIVGKSGTDYIVKDGVKPGDRIVFSGLDHLTEGLVIKPEKAKNTAQVTTPEKSAKL</sequence>
<dbReference type="PANTHER" id="PTHR30158">
    <property type="entry name" value="ACRA/E-RELATED COMPONENT OF DRUG EFFLUX TRANSPORTER"/>
    <property type="match status" value="1"/>
</dbReference>
<dbReference type="GO" id="GO:0046677">
    <property type="term" value="P:response to antibiotic"/>
    <property type="evidence" value="ECO:0007669"/>
    <property type="project" value="TreeGrafter"/>
</dbReference>
<dbReference type="AlphaFoldDB" id="A0A512BB05"/>
<evidence type="ECO:0000259" key="6">
    <source>
        <dbReference type="Pfam" id="PF25944"/>
    </source>
</evidence>
<evidence type="ECO:0000313" key="9">
    <source>
        <dbReference type="Proteomes" id="UP000321513"/>
    </source>
</evidence>
<dbReference type="EMBL" id="BJYT01000005">
    <property type="protein sequence ID" value="GEO09120.1"/>
    <property type="molecule type" value="Genomic_DNA"/>
</dbReference>
<dbReference type="InterPro" id="IPR058626">
    <property type="entry name" value="MdtA-like_b-barrel"/>
</dbReference>
<evidence type="ECO:0000256" key="2">
    <source>
        <dbReference type="ARBA" id="ARBA00009477"/>
    </source>
</evidence>
<dbReference type="OrthoDB" id="9801814at2"/>
<feature type="domain" description="Multidrug resistance protein MdtA-like barrel-sandwich hybrid" evidence="5">
    <location>
        <begin position="57"/>
        <end position="193"/>
    </location>
</feature>
<comment type="subcellular location">
    <subcellularLocation>
        <location evidence="1">Cell envelope</location>
    </subcellularLocation>
</comment>
<dbReference type="PROSITE" id="PS51257">
    <property type="entry name" value="PROKAR_LIPOPROTEIN"/>
    <property type="match status" value="1"/>
</dbReference>
<name>A0A512BB05_9BACT</name>
<dbReference type="InterPro" id="IPR006143">
    <property type="entry name" value="RND_pump_MFP"/>
</dbReference>
<comment type="similarity">
    <text evidence="2">Belongs to the membrane fusion protein (MFP) (TC 8.A.1) family.</text>
</comment>
<evidence type="ECO:0000259" key="4">
    <source>
        <dbReference type="Pfam" id="PF25876"/>
    </source>
</evidence>
<feature type="signal peptide" evidence="3">
    <location>
        <begin position="1"/>
        <end position="22"/>
    </location>
</feature>
<gene>
    <name evidence="8" type="ORF">SAE01_16160</name>
</gene>
<feature type="domain" description="Multidrug resistance protein MdtA-like C-terminal permuted SH3" evidence="7">
    <location>
        <begin position="295"/>
        <end position="355"/>
    </location>
</feature>
<feature type="chain" id="PRO_5021790336" evidence="3">
    <location>
        <begin position="23"/>
        <end position="383"/>
    </location>
</feature>
<proteinExistence type="inferred from homology"/>
<dbReference type="InterPro" id="IPR058627">
    <property type="entry name" value="MdtA-like_C"/>
</dbReference>
<keyword evidence="9" id="KW-1185">Reference proteome</keyword>
<comment type="caution">
    <text evidence="8">The sequence shown here is derived from an EMBL/GenBank/DDBJ whole genome shotgun (WGS) entry which is preliminary data.</text>
</comment>
<dbReference type="Pfam" id="PF25944">
    <property type="entry name" value="Beta-barrel_RND"/>
    <property type="match status" value="1"/>
</dbReference>
<evidence type="ECO:0000256" key="3">
    <source>
        <dbReference type="SAM" id="SignalP"/>
    </source>
</evidence>
<dbReference type="GO" id="GO:0005886">
    <property type="term" value="C:plasma membrane"/>
    <property type="evidence" value="ECO:0007669"/>
    <property type="project" value="TreeGrafter"/>
</dbReference>
<dbReference type="Gene3D" id="1.10.287.470">
    <property type="entry name" value="Helix hairpin bin"/>
    <property type="match status" value="1"/>
</dbReference>
<evidence type="ECO:0000256" key="1">
    <source>
        <dbReference type="ARBA" id="ARBA00004196"/>
    </source>
</evidence>
<evidence type="ECO:0000313" key="8">
    <source>
        <dbReference type="EMBL" id="GEO09120.1"/>
    </source>
</evidence>
<feature type="domain" description="Multidrug resistance protein MdtA-like beta-barrel" evidence="6">
    <location>
        <begin position="203"/>
        <end position="291"/>
    </location>
</feature>
<dbReference type="Pfam" id="PF25917">
    <property type="entry name" value="BSH_RND"/>
    <property type="match status" value="1"/>
</dbReference>
<evidence type="ECO:0000259" key="5">
    <source>
        <dbReference type="Pfam" id="PF25917"/>
    </source>
</evidence>
<organism evidence="8 9">
    <name type="scientific">Segetibacter aerophilus</name>
    <dbReference type="NCBI Taxonomy" id="670293"/>
    <lineage>
        <taxon>Bacteria</taxon>
        <taxon>Pseudomonadati</taxon>
        <taxon>Bacteroidota</taxon>
        <taxon>Chitinophagia</taxon>
        <taxon>Chitinophagales</taxon>
        <taxon>Chitinophagaceae</taxon>
        <taxon>Segetibacter</taxon>
    </lineage>
</organism>
<dbReference type="InterPro" id="IPR058624">
    <property type="entry name" value="MdtA-like_HH"/>
</dbReference>
<dbReference type="Proteomes" id="UP000321513">
    <property type="component" value="Unassembled WGS sequence"/>
</dbReference>
<dbReference type="RefSeq" id="WP_147203249.1">
    <property type="nucleotide sequence ID" value="NZ_BJYT01000005.1"/>
</dbReference>
<accession>A0A512BB05</accession>
<dbReference type="PANTHER" id="PTHR30158:SF23">
    <property type="entry name" value="MULTIDRUG RESISTANCE PROTEIN MEXA"/>
    <property type="match status" value="1"/>
</dbReference>
<feature type="domain" description="Multidrug resistance protein MdtA-like alpha-helical hairpin" evidence="4">
    <location>
        <begin position="95"/>
        <end position="165"/>
    </location>
</feature>
<dbReference type="GO" id="GO:0030313">
    <property type="term" value="C:cell envelope"/>
    <property type="evidence" value="ECO:0007669"/>
    <property type="project" value="UniProtKB-SubCell"/>
</dbReference>
<dbReference type="Gene3D" id="2.40.30.170">
    <property type="match status" value="1"/>
</dbReference>
<evidence type="ECO:0000259" key="7">
    <source>
        <dbReference type="Pfam" id="PF25967"/>
    </source>
</evidence>
<dbReference type="SUPFAM" id="SSF111369">
    <property type="entry name" value="HlyD-like secretion proteins"/>
    <property type="match status" value="1"/>
</dbReference>